<protein>
    <submittedName>
        <fullName evidence="2">Uncharacterized protein</fullName>
    </submittedName>
</protein>
<feature type="signal peptide" evidence="1">
    <location>
        <begin position="1"/>
        <end position="27"/>
    </location>
</feature>
<evidence type="ECO:0000256" key="1">
    <source>
        <dbReference type="SAM" id="SignalP"/>
    </source>
</evidence>
<organism evidence="2 3">
    <name type="scientific">Pyrocoelia pectoralis</name>
    <dbReference type="NCBI Taxonomy" id="417401"/>
    <lineage>
        <taxon>Eukaryota</taxon>
        <taxon>Metazoa</taxon>
        <taxon>Ecdysozoa</taxon>
        <taxon>Arthropoda</taxon>
        <taxon>Hexapoda</taxon>
        <taxon>Insecta</taxon>
        <taxon>Pterygota</taxon>
        <taxon>Neoptera</taxon>
        <taxon>Endopterygota</taxon>
        <taxon>Coleoptera</taxon>
        <taxon>Polyphaga</taxon>
        <taxon>Elateriformia</taxon>
        <taxon>Elateroidea</taxon>
        <taxon>Lampyridae</taxon>
        <taxon>Lampyrinae</taxon>
        <taxon>Pyrocoelia</taxon>
    </lineage>
</organism>
<reference evidence="2 3" key="1">
    <citation type="journal article" date="2024" name="Insects">
        <title>An Improved Chromosome-Level Genome Assembly of the Firefly Pyrocoelia pectoralis.</title>
        <authorList>
            <person name="Fu X."/>
            <person name="Meyer-Rochow V.B."/>
            <person name="Ballantyne L."/>
            <person name="Zhu X."/>
        </authorList>
    </citation>
    <scope>NUCLEOTIDE SEQUENCE [LARGE SCALE GENOMIC DNA]</scope>
    <source>
        <strain evidence="2">XCY_ONT2</strain>
    </source>
</reference>
<proteinExistence type="predicted"/>
<name>A0AAN7VI80_9COLE</name>
<accession>A0AAN7VI80</accession>
<comment type="caution">
    <text evidence="2">The sequence shown here is derived from an EMBL/GenBank/DDBJ whole genome shotgun (WGS) entry which is preliminary data.</text>
</comment>
<dbReference type="CDD" id="cd23992">
    <property type="entry name" value="PBP_GOBP"/>
    <property type="match status" value="1"/>
</dbReference>
<sequence length="141" mass="16581">MHSYDTKKVMVLLPIIVASTMVFISESKHIPPDIAEHWKQTLAPFHTICLNETELNPQLLAHLLSDFEIPDEKLIHCYWKCMQEHMEIIKNGKINIDAMYKAIYMITPYMRTICVEEAYKEEELCRRSHKLAQCIISNKME</sequence>
<keyword evidence="3" id="KW-1185">Reference proteome</keyword>
<dbReference type="GO" id="GO:0005549">
    <property type="term" value="F:odorant binding"/>
    <property type="evidence" value="ECO:0007669"/>
    <property type="project" value="InterPro"/>
</dbReference>
<dbReference type="Pfam" id="PF01395">
    <property type="entry name" value="PBP_GOBP"/>
    <property type="match status" value="1"/>
</dbReference>
<dbReference type="Proteomes" id="UP001329430">
    <property type="component" value="Chromosome 3"/>
</dbReference>
<dbReference type="Gene3D" id="1.10.238.20">
    <property type="entry name" value="Pheromone/general odorant binding protein domain"/>
    <property type="match status" value="1"/>
</dbReference>
<feature type="chain" id="PRO_5042923982" evidence="1">
    <location>
        <begin position="28"/>
        <end position="141"/>
    </location>
</feature>
<dbReference type="AlphaFoldDB" id="A0AAN7VI80"/>
<keyword evidence="1" id="KW-0732">Signal</keyword>
<dbReference type="EMBL" id="JAVRBK010000003">
    <property type="protein sequence ID" value="KAK5645956.1"/>
    <property type="molecule type" value="Genomic_DNA"/>
</dbReference>
<dbReference type="SUPFAM" id="SSF47565">
    <property type="entry name" value="Insect pheromone/odorant-binding proteins"/>
    <property type="match status" value="1"/>
</dbReference>
<dbReference type="InterPro" id="IPR036728">
    <property type="entry name" value="PBP_GOBP_sf"/>
</dbReference>
<evidence type="ECO:0000313" key="3">
    <source>
        <dbReference type="Proteomes" id="UP001329430"/>
    </source>
</evidence>
<dbReference type="InterPro" id="IPR006170">
    <property type="entry name" value="PBP/GOBP"/>
</dbReference>
<gene>
    <name evidence="2" type="ORF">RI129_004420</name>
</gene>
<evidence type="ECO:0000313" key="2">
    <source>
        <dbReference type="EMBL" id="KAK5645956.1"/>
    </source>
</evidence>